<dbReference type="PANTHER" id="PTHR42743:SF13">
    <property type="entry name" value="P-LOOP CONTAINING NUCLEOSIDE TRIPHOSPHATE HYDROLASE PROTEIN"/>
    <property type="match status" value="1"/>
</dbReference>
<dbReference type="SUPFAM" id="SSF56752">
    <property type="entry name" value="D-aminoacid aminotransferase-like PLP-dependent enzymes"/>
    <property type="match status" value="1"/>
</dbReference>
<comment type="similarity">
    <text evidence="1">Belongs to the class-IV pyridoxal-phosphate-dependent aminotransferase family.</text>
</comment>
<keyword evidence="3" id="KW-1185">Reference proteome</keyword>
<dbReference type="NCBIfam" id="NF006734">
    <property type="entry name" value="PRK09266.1"/>
    <property type="match status" value="1"/>
</dbReference>
<dbReference type="Pfam" id="PF01063">
    <property type="entry name" value="Aminotran_4"/>
    <property type="match status" value="1"/>
</dbReference>
<reference evidence="3" key="1">
    <citation type="journal article" date="2019" name="Int. J. Syst. Evol. Microbiol.">
        <title>The Global Catalogue of Microorganisms (GCM) 10K type strain sequencing project: providing services to taxonomists for standard genome sequencing and annotation.</title>
        <authorList>
            <consortium name="The Broad Institute Genomics Platform"/>
            <consortium name="The Broad Institute Genome Sequencing Center for Infectious Disease"/>
            <person name="Wu L."/>
            <person name="Ma J."/>
        </authorList>
    </citation>
    <scope>NUCLEOTIDE SEQUENCE [LARGE SCALE GENOMIC DNA]</scope>
    <source>
        <strain evidence="3">JCM 13378</strain>
    </source>
</reference>
<dbReference type="PANTHER" id="PTHR42743">
    <property type="entry name" value="AMINO-ACID AMINOTRANSFERASE"/>
    <property type="match status" value="1"/>
</dbReference>
<dbReference type="Gene3D" id="3.20.10.10">
    <property type="entry name" value="D-amino Acid Aminotransferase, subunit A, domain 2"/>
    <property type="match status" value="1"/>
</dbReference>
<evidence type="ECO:0000313" key="3">
    <source>
        <dbReference type="Proteomes" id="UP001501757"/>
    </source>
</evidence>
<keyword evidence="2" id="KW-0808">Transferase</keyword>
<sequence>MFAQAEFVTTLNGQPATAEPLTGLAFAGFAHFTAMQVRDGRIRGLDLHLKRLQQASLALFANTMSEKRICRYLADAVSTSPTDCSLLATLYSSAGEFTANIQGEQLHLFVRTLPPSDGPSGPFALKSFIHQRHLAHIKHSGEVAKTYYLRQAAEQGFNDAVFVDQLGFISEGSIWNIAFWDGESVIWPKADYLLGTTMGIVQRQLSELHVPQQTRKVNLTDLASMQGAVLMNSWTPALPVYQIDEHAVPDSTEFSALLRRAFEREPRVIIPSSPA</sequence>
<protein>
    <submittedName>
        <fullName evidence="2">Aminotransferase class IV family protein</fullName>
    </submittedName>
</protein>
<proteinExistence type="inferred from homology"/>
<evidence type="ECO:0000256" key="1">
    <source>
        <dbReference type="ARBA" id="ARBA00009320"/>
    </source>
</evidence>
<dbReference type="InterPro" id="IPR043132">
    <property type="entry name" value="BCAT-like_C"/>
</dbReference>
<dbReference type="InterPro" id="IPR043131">
    <property type="entry name" value="BCAT-like_N"/>
</dbReference>
<name>A0ABP3GW85_9ALTE</name>
<comment type="caution">
    <text evidence="2">The sequence shown here is derived from an EMBL/GenBank/DDBJ whole genome shotgun (WGS) entry which is preliminary data.</text>
</comment>
<gene>
    <name evidence="2" type="ORF">GCM10009092_19070</name>
</gene>
<dbReference type="Proteomes" id="UP001501757">
    <property type="component" value="Unassembled WGS sequence"/>
</dbReference>
<dbReference type="EMBL" id="BAAAEI010000010">
    <property type="protein sequence ID" value="GAA0354993.1"/>
    <property type="molecule type" value="Genomic_DNA"/>
</dbReference>
<dbReference type="InterPro" id="IPR050571">
    <property type="entry name" value="Class-IV_PLP-Dep_Aminotrnsfr"/>
</dbReference>
<dbReference type="RefSeq" id="WP_343844490.1">
    <property type="nucleotide sequence ID" value="NZ_BAAAEI010000010.1"/>
</dbReference>
<keyword evidence="2" id="KW-0032">Aminotransferase</keyword>
<accession>A0ABP3GW85</accession>
<dbReference type="InterPro" id="IPR001544">
    <property type="entry name" value="Aminotrans_IV"/>
</dbReference>
<dbReference type="InterPro" id="IPR036038">
    <property type="entry name" value="Aminotransferase-like"/>
</dbReference>
<dbReference type="Gene3D" id="3.30.470.10">
    <property type="match status" value="1"/>
</dbReference>
<dbReference type="GO" id="GO:0008483">
    <property type="term" value="F:transaminase activity"/>
    <property type="evidence" value="ECO:0007669"/>
    <property type="project" value="UniProtKB-KW"/>
</dbReference>
<organism evidence="2 3">
    <name type="scientific">Bowmanella denitrificans</name>
    <dbReference type="NCBI Taxonomy" id="366582"/>
    <lineage>
        <taxon>Bacteria</taxon>
        <taxon>Pseudomonadati</taxon>
        <taxon>Pseudomonadota</taxon>
        <taxon>Gammaproteobacteria</taxon>
        <taxon>Alteromonadales</taxon>
        <taxon>Alteromonadaceae</taxon>
        <taxon>Bowmanella</taxon>
    </lineage>
</organism>
<evidence type="ECO:0000313" key="2">
    <source>
        <dbReference type="EMBL" id="GAA0354993.1"/>
    </source>
</evidence>